<keyword evidence="9" id="KW-1185">Reference proteome</keyword>
<feature type="compositionally biased region" description="Polar residues" evidence="5">
    <location>
        <begin position="1"/>
        <end position="28"/>
    </location>
</feature>
<keyword evidence="6" id="KW-1133">Transmembrane helix</keyword>
<dbReference type="InterPro" id="IPR044817">
    <property type="entry name" value="SBP-like"/>
</dbReference>
<dbReference type="Gene3D" id="4.10.1100.10">
    <property type="entry name" value="Transcription factor, SBP-box domain"/>
    <property type="match status" value="1"/>
</dbReference>
<evidence type="ECO:0000313" key="8">
    <source>
        <dbReference type="EMBL" id="KAG5628044.1"/>
    </source>
</evidence>
<feature type="region of interest" description="Disordered" evidence="5">
    <location>
        <begin position="214"/>
        <end position="252"/>
    </location>
</feature>
<dbReference type="AlphaFoldDB" id="A0A9J6AUE1"/>
<dbReference type="EMBL" id="JACXVP010000002">
    <property type="protein sequence ID" value="KAG5628044.1"/>
    <property type="molecule type" value="Genomic_DNA"/>
</dbReference>
<accession>A0A9J6AUE1</accession>
<reference evidence="8 9" key="1">
    <citation type="submission" date="2020-09" db="EMBL/GenBank/DDBJ databases">
        <title>De no assembly of potato wild relative species, Solanum commersonii.</title>
        <authorList>
            <person name="Cho K."/>
        </authorList>
    </citation>
    <scope>NUCLEOTIDE SEQUENCE [LARGE SCALE GENOMIC DNA]</scope>
    <source>
        <strain evidence="8">LZ3.2</strain>
        <tissue evidence="8">Leaf</tissue>
    </source>
</reference>
<feature type="compositionally biased region" description="Basic residues" evidence="5">
    <location>
        <begin position="214"/>
        <end position="224"/>
    </location>
</feature>
<feature type="domain" description="SBP-type" evidence="7">
    <location>
        <begin position="147"/>
        <end position="224"/>
    </location>
</feature>
<keyword evidence="2 4" id="KW-0863">Zinc-finger</keyword>
<name>A0A9J6AUE1_SOLCO</name>
<dbReference type="GO" id="GO:0008270">
    <property type="term" value="F:zinc ion binding"/>
    <property type="evidence" value="ECO:0007669"/>
    <property type="project" value="UniProtKB-KW"/>
</dbReference>
<dbReference type="Pfam" id="PF26102">
    <property type="entry name" value="Ig_SPL7"/>
    <property type="match status" value="1"/>
</dbReference>
<evidence type="ECO:0000256" key="5">
    <source>
        <dbReference type="SAM" id="MobiDB-lite"/>
    </source>
</evidence>
<dbReference type="PANTHER" id="PTHR31251">
    <property type="entry name" value="SQUAMOSA PROMOTER-BINDING-LIKE PROTEIN 4"/>
    <property type="match status" value="1"/>
</dbReference>
<feature type="compositionally biased region" description="Polar residues" evidence="5">
    <location>
        <begin position="80"/>
        <end position="89"/>
    </location>
</feature>
<dbReference type="InterPro" id="IPR036893">
    <property type="entry name" value="SBP_sf"/>
</dbReference>
<sequence>MHNQPSSPSQTGAPTELRNTQMISSLLSGTPDDPAASSIFDWSDLLEFDLHEQLSISFDDPLHQEQQPETELVAPVIPSSEDSPQSQDTDAGRIRKRDPRMACSNFLAGRIPCACPELDEKMEEEEMAGIGPGKKRARTVRVSAGAGARCQVPDCEADISELKGYHKRHRVCLRCANATAVVLDGHSKRYCQQCGKFHILSDFDEGKRSCRRKLERHNNRRRRKATDSSKTSAEKESQQLTTADDVSGDDDIVKDSTCMGSQLGEKEILLESEGHVPICSTQGIQNNHSDSFTASGETQVDAEKENYKNSHSPTYYDNKSALSSVCPTGRISFKLYDWNPAEFPRRLRHQIFQWLASMPVELEGYIRPGCTILTVFVAMPTFKWGKLLEDPAAHLYELIASPGNTLRGRGSFLIYLNNMVFRVTKDLVWLMLLIPTFHFNQMVTIILDKAGENSVVKVKLKGPAPKLMSIHPTCFEAGKPMEFFACGSNLMQPRFRFLVSFGGRYLGNDINVVPSDCKIEGDSSSMEHQLLKIHVPRTEADLFGPAFVEVENESGLSNFIPILVAEKDICAEMKEIQRKFCSGGSECNAVCSPCESSTSRKSEFSEFMLDVAWLLREPSSENVQILASVQMQRFNYLLNILMESQSTIILERVLSYFENMVKRNMLAGITDADMRLFQKNILEKNNLLKKRLYLKEYFAGDLGQIIQELPNLQDTEVPHKHNIEFGPTYWERASTVPLLDAKLPLRVKEEQSGKSCGFLVRKTVLTSRTLVLLISGFALCLGLCATFLHPRKVGDIAMTIRRCLFDKT</sequence>
<dbReference type="OrthoDB" id="514967at2759"/>
<evidence type="ECO:0000259" key="7">
    <source>
        <dbReference type="PROSITE" id="PS51141"/>
    </source>
</evidence>
<organism evidence="8 9">
    <name type="scientific">Solanum commersonii</name>
    <name type="common">Commerson's wild potato</name>
    <name type="synonym">Commerson's nightshade</name>
    <dbReference type="NCBI Taxonomy" id="4109"/>
    <lineage>
        <taxon>Eukaryota</taxon>
        <taxon>Viridiplantae</taxon>
        <taxon>Streptophyta</taxon>
        <taxon>Embryophyta</taxon>
        <taxon>Tracheophyta</taxon>
        <taxon>Spermatophyta</taxon>
        <taxon>Magnoliopsida</taxon>
        <taxon>eudicotyledons</taxon>
        <taxon>Gunneridae</taxon>
        <taxon>Pentapetalae</taxon>
        <taxon>asterids</taxon>
        <taxon>lamiids</taxon>
        <taxon>Solanales</taxon>
        <taxon>Solanaceae</taxon>
        <taxon>Solanoideae</taxon>
        <taxon>Solaneae</taxon>
        <taxon>Solanum</taxon>
    </lineage>
</organism>
<proteinExistence type="predicted"/>
<dbReference type="Proteomes" id="UP000824120">
    <property type="component" value="Chromosome 2"/>
</dbReference>
<evidence type="ECO:0000256" key="2">
    <source>
        <dbReference type="ARBA" id="ARBA00022771"/>
    </source>
</evidence>
<comment type="caution">
    <text evidence="8">The sequence shown here is derived from an EMBL/GenBank/DDBJ whole genome shotgun (WGS) entry which is preliminary data.</text>
</comment>
<protein>
    <recommendedName>
        <fullName evidence="7">SBP-type domain-containing protein</fullName>
    </recommendedName>
</protein>
<evidence type="ECO:0000256" key="3">
    <source>
        <dbReference type="ARBA" id="ARBA00022833"/>
    </source>
</evidence>
<feature type="region of interest" description="Disordered" evidence="5">
    <location>
        <begin position="74"/>
        <end position="96"/>
    </location>
</feature>
<feature type="transmembrane region" description="Helical" evidence="6">
    <location>
        <begin position="770"/>
        <end position="788"/>
    </location>
</feature>
<keyword evidence="6" id="KW-0472">Membrane</keyword>
<dbReference type="SUPFAM" id="SSF103612">
    <property type="entry name" value="SBT domain"/>
    <property type="match status" value="1"/>
</dbReference>
<evidence type="ECO:0000256" key="1">
    <source>
        <dbReference type="ARBA" id="ARBA00022723"/>
    </source>
</evidence>
<dbReference type="InterPro" id="IPR004333">
    <property type="entry name" value="SBP_dom"/>
</dbReference>
<keyword evidence="3" id="KW-0862">Zinc</keyword>
<evidence type="ECO:0000256" key="6">
    <source>
        <dbReference type="SAM" id="Phobius"/>
    </source>
</evidence>
<dbReference type="PROSITE" id="PS51141">
    <property type="entry name" value="ZF_SBP"/>
    <property type="match status" value="1"/>
</dbReference>
<evidence type="ECO:0000313" key="9">
    <source>
        <dbReference type="Proteomes" id="UP000824120"/>
    </source>
</evidence>
<feature type="region of interest" description="Disordered" evidence="5">
    <location>
        <begin position="1"/>
        <end position="38"/>
    </location>
</feature>
<evidence type="ECO:0000256" key="4">
    <source>
        <dbReference type="PROSITE-ProRule" id="PRU00470"/>
    </source>
</evidence>
<keyword evidence="6" id="KW-0812">Transmembrane</keyword>
<dbReference type="GO" id="GO:0005634">
    <property type="term" value="C:nucleus"/>
    <property type="evidence" value="ECO:0007669"/>
    <property type="project" value="InterPro"/>
</dbReference>
<gene>
    <name evidence="8" type="ORF">H5410_013262</name>
</gene>
<dbReference type="PANTHER" id="PTHR31251:SF108">
    <property type="entry name" value="SQUAMOSA PROMOTER-BINDING-LIKE PROTEIN 7"/>
    <property type="match status" value="1"/>
</dbReference>
<dbReference type="Pfam" id="PF03110">
    <property type="entry name" value="SBP"/>
    <property type="match status" value="1"/>
</dbReference>
<dbReference type="GO" id="GO:0003677">
    <property type="term" value="F:DNA binding"/>
    <property type="evidence" value="ECO:0007669"/>
    <property type="project" value="InterPro"/>
</dbReference>
<keyword evidence="1" id="KW-0479">Metal-binding</keyword>